<name>A0ABS4JWR5_9FIRM</name>
<reference evidence="1 2" key="1">
    <citation type="submission" date="2021-03" db="EMBL/GenBank/DDBJ databases">
        <title>Genomic Encyclopedia of Type Strains, Phase IV (KMG-IV): sequencing the most valuable type-strain genomes for metagenomic binning, comparative biology and taxonomic classification.</title>
        <authorList>
            <person name="Goeker M."/>
        </authorList>
    </citation>
    <scope>NUCLEOTIDE SEQUENCE [LARGE SCALE GENOMIC DNA]</scope>
    <source>
        <strain evidence="1 2">DSM 27138</strain>
    </source>
</reference>
<dbReference type="EMBL" id="JAGGLG010000041">
    <property type="protein sequence ID" value="MBP2019970.1"/>
    <property type="molecule type" value="Genomic_DNA"/>
</dbReference>
<protein>
    <submittedName>
        <fullName evidence="1">DNA-directed RNA polymerase subunit RPC12/RpoP</fullName>
    </submittedName>
</protein>
<dbReference type="GO" id="GO:0000428">
    <property type="term" value="C:DNA-directed RNA polymerase complex"/>
    <property type="evidence" value="ECO:0007669"/>
    <property type="project" value="UniProtKB-KW"/>
</dbReference>
<organism evidence="1 2">
    <name type="scientific">Symbiobacterium terraclitae</name>
    <dbReference type="NCBI Taxonomy" id="557451"/>
    <lineage>
        <taxon>Bacteria</taxon>
        <taxon>Bacillati</taxon>
        <taxon>Bacillota</taxon>
        <taxon>Clostridia</taxon>
        <taxon>Eubacteriales</taxon>
        <taxon>Symbiobacteriaceae</taxon>
        <taxon>Symbiobacterium</taxon>
    </lineage>
</organism>
<sequence length="212" mass="23815">MLITTSVTVALRCPQCGQLELTELSRFTLKHGDPRRILCTCGRHLLTVGVRRRQVWVQIPCYLCDGTHVRHFSPERFWDPNLKQIACAETDLQLGVMGSEEAVVSYVRPGLSDLERIMDDGAFDDFFDEPAIMYQVLSQVQELNADGHLRCRCGSREIGVDVFPDRLELTCSACGRQRSVPAATERDLDLLLCATHLEIGGDRSSHGGRRKK</sequence>
<proteinExistence type="predicted"/>
<keyword evidence="1" id="KW-0240">DNA-directed RNA polymerase</keyword>
<dbReference type="RefSeq" id="WP_209468073.1">
    <property type="nucleotide sequence ID" value="NZ_JAGGLG010000041.1"/>
</dbReference>
<evidence type="ECO:0000313" key="1">
    <source>
        <dbReference type="EMBL" id="MBP2019970.1"/>
    </source>
</evidence>
<evidence type="ECO:0000313" key="2">
    <source>
        <dbReference type="Proteomes" id="UP001519289"/>
    </source>
</evidence>
<keyword evidence="1" id="KW-0804">Transcription</keyword>
<comment type="caution">
    <text evidence="1">The sequence shown here is derived from an EMBL/GenBank/DDBJ whole genome shotgun (WGS) entry which is preliminary data.</text>
</comment>
<gene>
    <name evidence="1" type="ORF">J2Z79_003417</name>
</gene>
<accession>A0ABS4JWR5</accession>
<dbReference type="Proteomes" id="UP001519289">
    <property type="component" value="Unassembled WGS sequence"/>
</dbReference>
<keyword evidence="2" id="KW-1185">Reference proteome</keyword>